<keyword evidence="10" id="KW-1185">Reference proteome</keyword>
<reference evidence="9" key="2">
    <citation type="submission" date="2021-04" db="EMBL/GenBank/DDBJ databases">
        <authorList>
            <person name="Dong X."/>
        </authorList>
    </citation>
    <scope>NUCLEOTIDE SEQUENCE</scope>
    <source>
        <strain evidence="9">ZWT</strain>
    </source>
</reference>
<dbReference type="AlphaFoldDB" id="A0A9J6P563"/>
<feature type="domain" description="Tyr recombinase" evidence="7">
    <location>
        <begin position="172"/>
        <end position="369"/>
    </location>
</feature>
<gene>
    <name evidence="9" type="ORF">KDK92_16285</name>
</gene>
<evidence type="ECO:0000256" key="4">
    <source>
        <dbReference type="ARBA" id="ARBA00023125"/>
    </source>
</evidence>
<evidence type="ECO:0000256" key="1">
    <source>
        <dbReference type="ARBA" id="ARBA00003283"/>
    </source>
</evidence>
<name>A0A9J6P563_9CLOT</name>
<dbReference type="RefSeq" id="WP_250860400.1">
    <property type="nucleotide sequence ID" value="NZ_JAGSOJ010000003.1"/>
</dbReference>
<evidence type="ECO:0000313" key="9">
    <source>
        <dbReference type="EMBL" id="MCM1991294.1"/>
    </source>
</evidence>
<feature type="domain" description="Core-binding (CB)" evidence="8">
    <location>
        <begin position="62"/>
        <end position="145"/>
    </location>
</feature>
<dbReference type="Proteomes" id="UP001056429">
    <property type="component" value="Unassembled WGS sequence"/>
</dbReference>
<dbReference type="GO" id="GO:0015074">
    <property type="term" value="P:DNA integration"/>
    <property type="evidence" value="ECO:0007669"/>
    <property type="project" value="UniProtKB-KW"/>
</dbReference>
<dbReference type="InterPro" id="IPR010998">
    <property type="entry name" value="Integrase_recombinase_N"/>
</dbReference>
<dbReference type="InterPro" id="IPR050090">
    <property type="entry name" value="Tyrosine_recombinase_XerCD"/>
</dbReference>
<keyword evidence="4 6" id="KW-0238">DNA-binding</keyword>
<dbReference type="InterPro" id="IPR011010">
    <property type="entry name" value="DNA_brk_join_enz"/>
</dbReference>
<dbReference type="PROSITE" id="PS51900">
    <property type="entry name" value="CB"/>
    <property type="match status" value="1"/>
</dbReference>
<evidence type="ECO:0000256" key="3">
    <source>
        <dbReference type="ARBA" id="ARBA00022908"/>
    </source>
</evidence>
<dbReference type="PANTHER" id="PTHR30349:SF64">
    <property type="entry name" value="PROPHAGE INTEGRASE INTD-RELATED"/>
    <property type="match status" value="1"/>
</dbReference>
<dbReference type="GO" id="GO:0003677">
    <property type="term" value="F:DNA binding"/>
    <property type="evidence" value="ECO:0007669"/>
    <property type="project" value="UniProtKB-UniRule"/>
</dbReference>
<dbReference type="InterPro" id="IPR013762">
    <property type="entry name" value="Integrase-like_cat_sf"/>
</dbReference>
<dbReference type="PANTHER" id="PTHR30349">
    <property type="entry name" value="PHAGE INTEGRASE-RELATED"/>
    <property type="match status" value="1"/>
</dbReference>
<dbReference type="InterPro" id="IPR044068">
    <property type="entry name" value="CB"/>
</dbReference>
<dbReference type="PROSITE" id="PS51898">
    <property type="entry name" value="TYR_RECOMBINASE"/>
    <property type="match status" value="1"/>
</dbReference>
<protein>
    <submittedName>
        <fullName evidence="9">Site-specific integrase</fullName>
    </submittedName>
</protein>
<dbReference type="Pfam" id="PF00589">
    <property type="entry name" value="Phage_integrase"/>
    <property type="match status" value="1"/>
</dbReference>
<comment type="similarity">
    <text evidence="2">Belongs to the 'phage' integrase family.</text>
</comment>
<accession>A0A9J6P563</accession>
<organism evidence="9 10">
    <name type="scientific">Oceanirhabdus seepicola</name>
    <dbReference type="NCBI Taxonomy" id="2828781"/>
    <lineage>
        <taxon>Bacteria</taxon>
        <taxon>Bacillati</taxon>
        <taxon>Bacillota</taxon>
        <taxon>Clostridia</taxon>
        <taxon>Eubacteriales</taxon>
        <taxon>Clostridiaceae</taxon>
        <taxon>Oceanirhabdus</taxon>
    </lineage>
</organism>
<dbReference type="InterPro" id="IPR028259">
    <property type="entry name" value="AP2-like_int_N"/>
</dbReference>
<dbReference type="Pfam" id="PF14657">
    <property type="entry name" value="Arm-DNA-bind_4"/>
    <property type="match status" value="1"/>
</dbReference>
<dbReference type="SUPFAM" id="SSF56349">
    <property type="entry name" value="DNA breaking-rejoining enzymes"/>
    <property type="match status" value="1"/>
</dbReference>
<comment type="function">
    <text evidence="1">Site-specific tyrosine recombinase, which acts by catalyzing the cutting and rejoining of the recombining DNA molecules.</text>
</comment>
<evidence type="ECO:0000259" key="8">
    <source>
        <dbReference type="PROSITE" id="PS51900"/>
    </source>
</evidence>
<dbReference type="InterPro" id="IPR004107">
    <property type="entry name" value="Integrase_SAM-like_N"/>
</dbReference>
<evidence type="ECO:0000256" key="6">
    <source>
        <dbReference type="PROSITE-ProRule" id="PRU01248"/>
    </source>
</evidence>
<dbReference type="CDD" id="cd01189">
    <property type="entry name" value="INT_ICEBs1_C_like"/>
    <property type="match status" value="1"/>
</dbReference>
<dbReference type="InterPro" id="IPR002104">
    <property type="entry name" value="Integrase_catalytic"/>
</dbReference>
<evidence type="ECO:0000256" key="5">
    <source>
        <dbReference type="ARBA" id="ARBA00023172"/>
    </source>
</evidence>
<dbReference type="Gene3D" id="1.10.150.130">
    <property type="match status" value="1"/>
</dbReference>
<proteinExistence type="inferred from homology"/>
<evidence type="ECO:0000259" key="7">
    <source>
        <dbReference type="PROSITE" id="PS51898"/>
    </source>
</evidence>
<dbReference type="Pfam" id="PF14659">
    <property type="entry name" value="Phage_int_SAM_3"/>
    <property type="match status" value="1"/>
</dbReference>
<comment type="caution">
    <text evidence="9">The sequence shown here is derived from an EMBL/GenBank/DDBJ whole genome shotgun (WGS) entry which is preliminary data.</text>
</comment>
<keyword evidence="5" id="KW-0233">DNA recombination</keyword>
<evidence type="ECO:0000256" key="2">
    <source>
        <dbReference type="ARBA" id="ARBA00008857"/>
    </source>
</evidence>
<evidence type="ECO:0000313" key="10">
    <source>
        <dbReference type="Proteomes" id="UP001056429"/>
    </source>
</evidence>
<dbReference type="Gene3D" id="1.10.443.10">
    <property type="entry name" value="Intergrase catalytic core"/>
    <property type="match status" value="1"/>
</dbReference>
<dbReference type="EMBL" id="JAGSOJ010000003">
    <property type="protein sequence ID" value="MCM1991294.1"/>
    <property type="molecule type" value="Genomic_DNA"/>
</dbReference>
<keyword evidence="3" id="KW-0229">DNA integration</keyword>
<reference evidence="9" key="1">
    <citation type="journal article" date="2021" name="mSystems">
        <title>Bacteria and Archaea Synergistically Convert Glycine Betaine to Biogenic Methane in the Formosa Cold Seep of the South China Sea.</title>
        <authorList>
            <person name="Li L."/>
            <person name="Zhang W."/>
            <person name="Zhang S."/>
            <person name="Song L."/>
            <person name="Sun Q."/>
            <person name="Zhang H."/>
            <person name="Xiang H."/>
            <person name="Dong X."/>
        </authorList>
    </citation>
    <scope>NUCLEOTIDE SEQUENCE</scope>
    <source>
        <strain evidence="9">ZWT</strain>
    </source>
</reference>
<dbReference type="GO" id="GO:0006310">
    <property type="term" value="P:DNA recombination"/>
    <property type="evidence" value="ECO:0007669"/>
    <property type="project" value="UniProtKB-KW"/>
</dbReference>
<sequence length="379" mass="43940">MKGAVRKRGTSWSYYFDLGVVDGKRKKKEKGGFRTKKEADKALRNAIKDYENAGAVVMESNITVSDYFDYWYKEYVLINCKYNTQQAYRIVIDKHIKPALGVFKLKSISPSKLQEFFNLKYRNGYTKSSLSNFYGVLSGAFKTAIFPYKLIKENPMTYIKLPKYNSTPKTVDDLKIVTVEQFKQIIKRFPEGSSFYIPLQIAFNTGMRAAEVCGLTWDCVDFNKRTITVNKILIYKDKKWVFGTPKTKSSNRTILIGATLFNILYKHNIKQKENRLKYGEYYTLNNFVCTKENGELVTNDSLKYLSRIVNYELGIRYNFHSLRHTHATMLLESGANIKDIQNRLGHSKISTTMDTYSHVTQKMKKDSVDIFEKILATQK</sequence>